<dbReference type="InterPro" id="IPR004919">
    <property type="entry name" value="GmrSD_N"/>
</dbReference>
<sequence length="375" mass="44684">MINEKEINEDLIEEDLIEEEKEEDDYISQNNENKIFNFSISDKSISEFINLLNVQGRIILNSEYQRSFVWTRTQQLRLIDSIFIGMPIPPIWLVKREDRKMEVIDGLQRMTTINNFIKNDIKLNNMSIIELNDKNFLEIDDNFKFDFLDQILKFAIINDDSYADKDTIYELFKRINQNTEPLKKQELRNATYISKFNTKLKEFAKKDEIVKLIIPDDKYGKRMKNIEIFYRFLGALGKYDKKTRTLYNLNSVDQRVSNFMKDAISFSENKINDYLKILKNAINKVYIVFELNSFRKCENNKFKNTINVPLMEMQLIVLNNIDDNLLKKNKDNIIRIYKELLVDNQFKDSLRAATDSQENTNLRLKKFNEKLDTLK</sequence>
<protein>
    <recommendedName>
        <fullName evidence="1">GmrSD restriction endonucleases N-terminal domain-containing protein</fullName>
    </recommendedName>
</protein>
<dbReference type="Pfam" id="PF03235">
    <property type="entry name" value="GmrSD_N"/>
    <property type="match status" value="1"/>
</dbReference>
<dbReference type="AlphaFoldDB" id="Q14M97"/>
<accession>Q14M97</accession>
<reference evidence="2" key="1">
    <citation type="journal article" date="2010" name="Appl. Environ. Microbiol.">
        <title>Partial chromosome sequence of Spiroplasma citri reveals extensive viral invasion and important gene decay.</title>
        <authorList>
            <person name="Carle P."/>
            <person name="Saillard C."/>
            <person name="Carrere N."/>
            <person name="Carrere S."/>
            <person name="Duret S."/>
            <person name="Eveillard S."/>
            <person name="Gaurivaud P."/>
            <person name="Gourgues G."/>
            <person name="Gouzy J."/>
            <person name="Salar P."/>
            <person name="Verdin E."/>
            <person name="Breton M."/>
            <person name="Blanchard A."/>
            <person name="Laigret F."/>
            <person name="Bove J.M."/>
            <person name="Renaudin J."/>
            <person name="Foissac X."/>
        </authorList>
    </citation>
    <scope>NUCLEOTIDE SEQUENCE</scope>
    <source>
        <strain evidence="2">GII3-3X</strain>
    </source>
</reference>
<dbReference type="PANTHER" id="PTHR39639">
    <property type="entry name" value="CHROMOSOME 16, WHOLE GENOME SHOTGUN SEQUENCE"/>
    <property type="match status" value="1"/>
</dbReference>
<evidence type="ECO:0000313" key="2">
    <source>
        <dbReference type="EMBL" id="CAK99383.1"/>
    </source>
</evidence>
<dbReference type="PANTHER" id="PTHR39639:SF1">
    <property type="entry name" value="DUF262 DOMAIN-CONTAINING PROTEIN"/>
    <property type="match status" value="1"/>
</dbReference>
<gene>
    <name evidence="2" type="ORF">SPICI11_025</name>
</gene>
<organism evidence="2">
    <name type="scientific">Spiroplasma citri</name>
    <dbReference type="NCBI Taxonomy" id="2133"/>
    <lineage>
        <taxon>Bacteria</taxon>
        <taxon>Bacillati</taxon>
        <taxon>Mycoplasmatota</taxon>
        <taxon>Mollicutes</taxon>
        <taxon>Entomoplasmatales</taxon>
        <taxon>Spiroplasmataceae</taxon>
        <taxon>Spiroplasma</taxon>
    </lineage>
</organism>
<evidence type="ECO:0000259" key="1">
    <source>
        <dbReference type="Pfam" id="PF03235"/>
    </source>
</evidence>
<proteinExistence type="predicted"/>
<name>Q14M97_SPICI</name>
<feature type="domain" description="GmrSD restriction endonucleases N-terminal" evidence="1">
    <location>
        <begin position="53"/>
        <end position="192"/>
    </location>
</feature>
<dbReference type="EMBL" id="AM285312">
    <property type="protein sequence ID" value="CAK99383.1"/>
    <property type="molecule type" value="Genomic_DNA"/>
</dbReference>